<feature type="region of interest" description="Disordered" evidence="1">
    <location>
        <begin position="292"/>
        <end position="335"/>
    </location>
</feature>
<keyword evidence="4" id="KW-1185">Reference proteome</keyword>
<name>A0A3R7M411_TRYRA</name>
<evidence type="ECO:0000313" key="3">
    <source>
        <dbReference type="EMBL" id="RNF08627.1"/>
    </source>
</evidence>
<proteinExistence type="predicted"/>
<dbReference type="PANTHER" id="PTHR11188">
    <property type="entry name" value="ARRESTIN DOMAIN CONTAINING PROTEIN"/>
    <property type="match status" value="1"/>
</dbReference>
<dbReference type="Pfam" id="PF00339">
    <property type="entry name" value="Arrestin_N"/>
    <property type="match status" value="1"/>
</dbReference>
<dbReference type="GeneID" id="40326586"/>
<dbReference type="Proteomes" id="UP000283634">
    <property type="component" value="Unassembled WGS sequence"/>
</dbReference>
<evidence type="ECO:0000313" key="4">
    <source>
        <dbReference type="Proteomes" id="UP000283634"/>
    </source>
</evidence>
<dbReference type="EMBL" id="MKGL01000062">
    <property type="protein sequence ID" value="RNF08627.1"/>
    <property type="molecule type" value="Genomic_DNA"/>
</dbReference>
<evidence type="ECO:0000259" key="2">
    <source>
        <dbReference type="Pfam" id="PF00339"/>
    </source>
</evidence>
<dbReference type="GO" id="GO:0005737">
    <property type="term" value="C:cytoplasm"/>
    <property type="evidence" value="ECO:0007669"/>
    <property type="project" value="TreeGrafter"/>
</dbReference>
<dbReference type="Gene3D" id="2.60.40.640">
    <property type="match status" value="1"/>
</dbReference>
<gene>
    <name evidence="3" type="ORF">TraAM80_02653</name>
</gene>
<dbReference type="OrthoDB" id="2333384at2759"/>
<dbReference type="RefSeq" id="XP_029240508.1">
    <property type="nucleotide sequence ID" value="XM_029379652.1"/>
</dbReference>
<dbReference type="GO" id="GO:0015031">
    <property type="term" value="P:protein transport"/>
    <property type="evidence" value="ECO:0007669"/>
    <property type="project" value="TreeGrafter"/>
</dbReference>
<dbReference type="AlphaFoldDB" id="A0A3R7M411"/>
<dbReference type="InterPro" id="IPR011021">
    <property type="entry name" value="Arrestin-like_N"/>
</dbReference>
<organism evidence="3 4">
    <name type="scientific">Trypanosoma rangeli</name>
    <dbReference type="NCBI Taxonomy" id="5698"/>
    <lineage>
        <taxon>Eukaryota</taxon>
        <taxon>Discoba</taxon>
        <taxon>Euglenozoa</taxon>
        <taxon>Kinetoplastea</taxon>
        <taxon>Metakinetoplastina</taxon>
        <taxon>Trypanosomatida</taxon>
        <taxon>Trypanosomatidae</taxon>
        <taxon>Trypanosoma</taxon>
        <taxon>Herpetosoma</taxon>
    </lineage>
</organism>
<feature type="domain" description="Arrestin-like N-terminal" evidence="2">
    <location>
        <begin position="21"/>
        <end position="178"/>
    </location>
</feature>
<reference evidence="3 4" key="1">
    <citation type="journal article" date="2018" name="BMC Genomics">
        <title>Genomic comparison of Trypanosoma conorhini and Trypanosoma rangeli to Trypanosoma cruzi strains of high and low virulence.</title>
        <authorList>
            <person name="Bradwell K.R."/>
            <person name="Koparde V.N."/>
            <person name="Matveyev A.V."/>
            <person name="Serrano M.G."/>
            <person name="Alves J.M."/>
            <person name="Parikh H."/>
            <person name="Huang B."/>
            <person name="Lee V."/>
            <person name="Espinosa-Alvarez O."/>
            <person name="Ortiz P.A."/>
            <person name="Costa-Martins A.G."/>
            <person name="Teixeira M.M."/>
            <person name="Buck G.A."/>
        </authorList>
    </citation>
    <scope>NUCLEOTIDE SEQUENCE [LARGE SCALE GENOMIC DNA]</scope>
    <source>
        <strain evidence="3 4">AM80</strain>
    </source>
</reference>
<dbReference type="InterPro" id="IPR014756">
    <property type="entry name" value="Ig_E-set"/>
</dbReference>
<dbReference type="InterPro" id="IPR050357">
    <property type="entry name" value="Arrestin_domain-protein"/>
</dbReference>
<accession>A0A3R7M411</accession>
<protein>
    <recommendedName>
        <fullName evidence="2">Arrestin-like N-terminal domain-containing protein</fullName>
    </recommendedName>
</protein>
<dbReference type="PANTHER" id="PTHR11188:SF17">
    <property type="entry name" value="FI21816P1"/>
    <property type="match status" value="1"/>
</dbReference>
<sequence length="599" mass="65244">MELLRSTKYVSSFFALLEKLHYSPGDTLRGVVEIVVEKPVSYTTLEACIIGEEITQLGVALMRRIDMQARHTTFYRQNIILAGDPPNPGTRSVSHEEYGKCVSSTMNSPAEDSSSTHAVTKGLTPGTYTFPFSVQLPDVLPPSYVDKRNSGLSKLSYHVRVKLLNGKRLLVKHKACFSLKMLPVNPKQWIDAHMNSSSCSTVLPQSSVVSDGMNGATAQQNLSESNAAIRTVFIDHCISLSNVAKPTVECDNVKLGIESGISLCSAQTLEDKAKHDSVRGYRRVPVHNWTIVKSADHSNERKKGEDTEKNWASAAKEESKGKPKAGQAPAESGRGAAADDLPAAFFKDTPALVCQIEVPMYCILKKGFANVCLTVFQVIGTYGTPIRFCGVIDNTKGVSPVKKITFRLVNRTIMRSLVEEHYYGTLLVEKVIHETVPRGQSYGISETQLVIPTDSPLTLLTPGYSSRIFLEVKLSYGSNLVNQSGVAGVEIAVVDHFVDSENSQLCGQWTNYYGQGLKKKACSSPDIFCSFTKTGAMKVIQAGGERDHDSPCYSCPSTASSQEEIEAPGGSQEKSVLNFDEVVYCAHPVSGVNPLSHVS</sequence>
<evidence type="ECO:0000256" key="1">
    <source>
        <dbReference type="SAM" id="MobiDB-lite"/>
    </source>
</evidence>
<dbReference type="SUPFAM" id="SSF81296">
    <property type="entry name" value="E set domains"/>
    <property type="match status" value="1"/>
</dbReference>
<dbReference type="OMA" id="QRWYQLH"/>
<feature type="compositionally biased region" description="Basic and acidic residues" evidence="1">
    <location>
        <begin position="294"/>
        <end position="321"/>
    </location>
</feature>
<comment type="caution">
    <text evidence="3">The sequence shown here is derived from an EMBL/GenBank/DDBJ whole genome shotgun (WGS) entry which is preliminary data.</text>
</comment>
<dbReference type="InterPro" id="IPR014752">
    <property type="entry name" value="Arrestin-like_C"/>
</dbReference>